<feature type="compositionally biased region" description="Polar residues" evidence="1">
    <location>
        <begin position="501"/>
        <end position="512"/>
    </location>
</feature>
<dbReference type="EMBL" id="DF820466">
    <property type="protein sequence ID" value="GAK57805.1"/>
    <property type="molecule type" value="Genomic_DNA"/>
</dbReference>
<feature type="region of interest" description="Disordered" evidence="1">
    <location>
        <begin position="490"/>
        <end position="525"/>
    </location>
</feature>
<dbReference type="Gene3D" id="2.80.10.50">
    <property type="match status" value="1"/>
</dbReference>
<dbReference type="InterPro" id="IPR011042">
    <property type="entry name" value="6-blade_b-propeller_TolB-like"/>
</dbReference>
<dbReference type="PANTHER" id="PTHR40274">
    <property type="entry name" value="VIRGINIAMYCIN B LYASE"/>
    <property type="match status" value="1"/>
</dbReference>
<dbReference type="SUPFAM" id="SSF75011">
    <property type="entry name" value="3-carboxy-cis,cis-mucoante lactonizing enzyme"/>
    <property type="match status" value="1"/>
</dbReference>
<dbReference type="STRING" id="1499967.U27_04772"/>
<dbReference type="InterPro" id="IPR051344">
    <property type="entry name" value="Vgb"/>
</dbReference>
<protein>
    <recommendedName>
        <fullName evidence="4">Fibronectin type-III domain-containing protein</fullName>
    </recommendedName>
</protein>
<keyword evidence="3" id="KW-1185">Reference proteome</keyword>
<sequence>MKKTSKRQWRIGIIVGMLICLGASPAICTRTEIWTIGTFEDFHGGEAEALSLSRAGELTLSPQIDELFKLSGNDLLVWSMAADSKGNIYVGTGDQGRIFKITPQGESSVFFDSPEISILSLVVDSADSLYAGTAPDGLIYKITAEGGQTTFFMTEDHYVWSLVFGANDILYAGTGGTGKIYRILPDGAGTVLYDSPQTHVMSLLYDPQGWLYAGTEGRGITYKVDLDGKAFALYQAKEEEIHALALDSQGNLYLAALSNKIYPQPPVAAPEEQQAGPKEKSLKVSAIYRITPQGVVTKILELSDTLIYAMVVDQQDHLILGTDRQGKMYRVFPDGEFQQVVEVKTGKVLSLSQQPDGTLYIGTGDAGSIHRLLPETFVKQGQYLSVVHDAATTATWGKIFWRGTTRNIALYTRTGNTATPDDTWSSWSPALQNKEGEVIPNPPARFIQWKAALQRQEGDNPVLEEVSVAYLPYNLAPEIKDVVIYYAGQQEQDEQGESTRRVPTSASSSNRTPAADAPAKNNGLNPPKFIPPGYVALVWEAADPNKDGLFYTIALRGAEDAVWKVLEEEVTSLVYLLDITTLADGEYYARIAASDHPDNPPDRVLTAEKTSKRFTVDNTAPQVSIALGQKQENEQLQVIVIAQDELSRLKNAQYAIDAGDWISIFPDDQVTDFREEKYTITLSEIDPGSHILTFKAIDQFGNIGVGKIQFSTDGAPPQP</sequence>
<dbReference type="HOGENOM" id="CLU_383503_0_0_0"/>
<accession>A0A081BZQ0</accession>
<evidence type="ECO:0000313" key="2">
    <source>
        <dbReference type="EMBL" id="GAK57805.1"/>
    </source>
</evidence>
<reference evidence="2" key="1">
    <citation type="journal article" date="2015" name="PeerJ">
        <title>First genomic representation of candidate bacterial phylum KSB3 points to enhanced environmental sensing as a trigger of wastewater bulking.</title>
        <authorList>
            <person name="Sekiguchi Y."/>
            <person name="Ohashi A."/>
            <person name="Parks D.H."/>
            <person name="Yamauchi T."/>
            <person name="Tyson G.W."/>
            <person name="Hugenholtz P."/>
        </authorList>
    </citation>
    <scope>NUCLEOTIDE SEQUENCE [LARGE SCALE GENOMIC DNA]</scope>
</reference>
<evidence type="ECO:0000256" key="1">
    <source>
        <dbReference type="SAM" id="MobiDB-lite"/>
    </source>
</evidence>
<evidence type="ECO:0000313" key="3">
    <source>
        <dbReference type="Proteomes" id="UP000030661"/>
    </source>
</evidence>
<name>A0A081BZQ0_VECG1</name>
<dbReference type="SUPFAM" id="SSF63829">
    <property type="entry name" value="Calcium-dependent phosphotriesterase"/>
    <property type="match status" value="1"/>
</dbReference>
<dbReference type="Proteomes" id="UP000030661">
    <property type="component" value="Unassembled WGS sequence"/>
</dbReference>
<evidence type="ECO:0008006" key="4">
    <source>
        <dbReference type="Google" id="ProtNLM"/>
    </source>
</evidence>
<organism evidence="2">
    <name type="scientific">Vecturithrix granuli</name>
    <dbReference type="NCBI Taxonomy" id="1499967"/>
    <lineage>
        <taxon>Bacteria</taxon>
        <taxon>Candidatus Moduliflexota</taxon>
        <taxon>Candidatus Vecturitrichia</taxon>
        <taxon>Candidatus Vecturitrichales</taxon>
        <taxon>Candidatus Vecturitrichaceae</taxon>
        <taxon>Candidatus Vecturithrix</taxon>
    </lineage>
</organism>
<dbReference type="Gene3D" id="2.120.10.30">
    <property type="entry name" value="TolB, C-terminal domain"/>
    <property type="match status" value="1"/>
</dbReference>
<proteinExistence type="predicted"/>
<dbReference type="AlphaFoldDB" id="A0A081BZQ0"/>
<gene>
    <name evidence="2" type="ORF">U27_04772</name>
</gene>
<dbReference type="eggNOG" id="COG3386">
    <property type="taxonomic scope" value="Bacteria"/>
</dbReference>
<dbReference type="PANTHER" id="PTHR40274:SF3">
    <property type="entry name" value="VIRGINIAMYCIN B LYASE"/>
    <property type="match status" value="1"/>
</dbReference>